<protein>
    <submittedName>
        <fullName evidence="3">Beta-N-acetylglucosaminidase</fullName>
    </submittedName>
</protein>
<dbReference type="Pfam" id="PF01832">
    <property type="entry name" value="Glucosaminidase"/>
    <property type="match status" value="1"/>
</dbReference>
<feature type="domain" description="SLH" evidence="2">
    <location>
        <begin position="78"/>
        <end position="141"/>
    </location>
</feature>
<gene>
    <name evidence="3" type="ORF">HNQ85_001553</name>
</gene>
<evidence type="ECO:0000313" key="4">
    <source>
        <dbReference type="Proteomes" id="UP000580891"/>
    </source>
</evidence>
<dbReference type="SMART" id="SM00047">
    <property type="entry name" value="LYZ2"/>
    <property type="match status" value="1"/>
</dbReference>
<dbReference type="Proteomes" id="UP000580891">
    <property type="component" value="Unassembled WGS sequence"/>
</dbReference>
<dbReference type="EMBL" id="JACDUU010000003">
    <property type="protein sequence ID" value="MBA2871283.1"/>
    <property type="molecule type" value="Genomic_DNA"/>
</dbReference>
<reference evidence="3 4" key="1">
    <citation type="submission" date="2020-07" db="EMBL/GenBank/DDBJ databases">
        <title>Genomic Encyclopedia of Type Strains, Phase IV (KMG-IV): sequencing the most valuable type-strain genomes for metagenomic binning, comparative biology and taxonomic classification.</title>
        <authorList>
            <person name="Goeker M."/>
        </authorList>
    </citation>
    <scope>NUCLEOTIDE SEQUENCE [LARGE SCALE GENOMIC DNA]</scope>
    <source>
        <strain evidence="3 4">DSM 25220</strain>
    </source>
</reference>
<feature type="chain" id="PRO_5031059189" evidence="1">
    <location>
        <begin position="24"/>
        <end position="633"/>
    </location>
</feature>
<organism evidence="3 4">
    <name type="scientific">[Anoxybacillus] calidus</name>
    <dbReference type="NCBI Taxonomy" id="575178"/>
    <lineage>
        <taxon>Bacteria</taxon>
        <taxon>Bacillati</taxon>
        <taxon>Bacillota</taxon>
        <taxon>Bacilli</taxon>
        <taxon>Bacillales</taxon>
        <taxon>Anoxybacillaceae</taxon>
        <taxon>Paranoxybacillus</taxon>
    </lineage>
</organism>
<feature type="domain" description="SLH" evidence="2">
    <location>
        <begin position="142"/>
        <end position="216"/>
    </location>
</feature>
<dbReference type="RefSeq" id="WP_181537124.1">
    <property type="nucleotide sequence ID" value="NZ_JACDUU010000003.1"/>
</dbReference>
<keyword evidence="4" id="KW-1185">Reference proteome</keyword>
<name>A0A7W0BUX8_9BACL</name>
<dbReference type="Gene3D" id="1.10.530.10">
    <property type="match status" value="1"/>
</dbReference>
<dbReference type="PROSITE" id="PS51272">
    <property type="entry name" value="SLH"/>
    <property type="match status" value="3"/>
</dbReference>
<dbReference type="InterPro" id="IPR001119">
    <property type="entry name" value="SLH_dom"/>
</dbReference>
<comment type="caution">
    <text evidence="3">The sequence shown here is derived from an EMBL/GenBank/DDBJ whole genome shotgun (WGS) entry which is preliminary data.</text>
</comment>
<keyword evidence="1" id="KW-0732">Signal</keyword>
<dbReference type="PANTHER" id="PTHR43308">
    <property type="entry name" value="OUTER MEMBRANE PROTEIN ALPHA-RELATED"/>
    <property type="match status" value="1"/>
</dbReference>
<feature type="domain" description="SLH" evidence="2">
    <location>
        <begin position="20"/>
        <end position="77"/>
    </location>
</feature>
<accession>A0A7W0BUX8</accession>
<evidence type="ECO:0000313" key="3">
    <source>
        <dbReference type="EMBL" id="MBA2871283.1"/>
    </source>
</evidence>
<evidence type="ECO:0000256" key="1">
    <source>
        <dbReference type="SAM" id="SignalP"/>
    </source>
</evidence>
<dbReference type="AlphaFoldDB" id="A0A7W0BUX8"/>
<proteinExistence type="predicted"/>
<dbReference type="Pfam" id="PF00395">
    <property type="entry name" value="SLH"/>
    <property type="match status" value="3"/>
</dbReference>
<sequence length="633" mass="69991">MRILFSLLLVFGLLFTNGPVSLAAEDDITGITLEAEMRAMIAQGIIQGYSEGEYRPFEKVTRGQFATFVARALQLPEGSGNFADVPPSSKLADGIYKASSAGIVSGYSTGVFGINDNITREQMAIMIDRALQYLGIERQSAPLNFTDVDQIVSSTSKAAVSNNVYYGIIRGIQNQNEDGTFDGTFRFAPKAYATRAEAAAFIYRLLDVMKEQTPELAYQVATIQKGELVYGPKKYATFAQAEAAITNPASQVIVQGTKIVKMYSGNVIAQPSPGKFTTTIYQSNLSTSLTYVEPNTEMKYLDADETKVKVQVANTIGYVKPSEVWLVPTAMIQGRSYYQASGGELYHYIYRPTSNTYVSYHYGKAPSFMQEGQKYYSWDGETFYNASGQSVGTAYQYFNVLPIRTKTNYTAAELNAYVAANKADSPLKTLGAAFKAAEAKYNVNALYLLANAIHESAWGTSEIAKKNKNLFGIQAYDSDPTNSAMKFDTFEACIDYMADFISKQYANPSSWKYNGAVVGDKTIGFNVRYASDPYWGQKIAGFMYRADKYLGKKDWLKYTITGTTVDGVNVRPEPNTSKSPLYKYPTKNSPVIKLGETVKQADGYVWYKIQTDLAANTNAYIRSDLLKELPMAK</sequence>
<feature type="signal peptide" evidence="1">
    <location>
        <begin position="1"/>
        <end position="23"/>
    </location>
</feature>
<dbReference type="InterPro" id="IPR051465">
    <property type="entry name" value="Cell_Envelope_Struct_Comp"/>
</dbReference>
<dbReference type="GO" id="GO:0004040">
    <property type="term" value="F:amidase activity"/>
    <property type="evidence" value="ECO:0007669"/>
    <property type="project" value="InterPro"/>
</dbReference>
<dbReference type="Gene3D" id="2.30.30.40">
    <property type="entry name" value="SH3 Domains"/>
    <property type="match status" value="1"/>
</dbReference>
<evidence type="ECO:0000259" key="2">
    <source>
        <dbReference type="PROSITE" id="PS51272"/>
    </source>
</evidence>
<dbReference type="InterPro" id="IPR002901">
    <property type="entry name" value="MGlyc_endo_b_GlcNAc-like_dom"/>
</dbReference>